<dbReference type="Proteomes" id="UP000199448">
    <property type="component" value="Unassembled WGS sequence"/>
</dbReference>
<accession>A0A1H5NND3</accession>
<evidence type="ECO:0000313" key="2">
    <source>
        <dbReference type="EMBL" id="SEF03095.1"/>
    </source>
</evidence>
<dbReference type="STRING" id="390640.SAMN04488034_10522"/>
<organism evidence="2 3">
    <name type="scientific">Salinimicrobium catena</name>
    <dbReference type="NCBI Taxonomy" id="390640"/>
    <lineage>
        <taxon>Bacteria</taxon>
        <taxon>Pseudomonadati</taxon>
        <taxon>Bacteroidota</taxon>
        <taxon>Flavobacteriia</taxon>
        <taxon>Flavobacteriales</taxon>
        <taxon>Flavobacteriaceae</taxon>
        <taxon>Salinimicrobium</taxon>
    </lineage>
</organism>
<name>A0A1H5NND3_9FLAO</name>
<evidence type="ECO:0000313" key="3">
    <source>
        <dbReference type="Proteomes" id="UP000199448"/>
    </source>
</evidence>
<feature type="compositionally biased region" description="Basic and acidic residues" evidence="1">
    <location>
        <begin position="41"/>
        <end position="52"/>
    </location>
</feature>
<dbReference type="RefSeq" id="WP_176763473.1">
    <property type="nucleotide sequence ID" value="NZ_FNGG01000005.1"/>
</dbReference>
<evidence type="ECO:0000256" key="1">
    <source>
        <dbReference type="SAM" id="MobiDB-lite"/>
    </source>
</evidence>
<dbReference type="EMBL" id="FNUG01000005">
    <property type="protein sequence ID" value="SEF03095.1"/>
    <property type="molecule type" value="Genomic_DNA"/>
</dbReference>
<proteinExistence type="predicted"/>
<protein>
    <submittedName>
        <fullName evidence="2">Uncharacterized protein</fullName>
    </submittedName>
</protein>
<dbReference type="AlphaFoldDB" id="A0A1H5NND3"/>
<sequence length="52" mass="6227">MGIIEDNKKKKDRQRRRRSDNDPLSGEIGNRDIETNDFDIDEPRIKDQKNKK</sequence>
<reference evidence="2 3" key="1">
    <citation type="submission" date="2016-10" db="EMBL/GenBank/DDBJ databases">
        <authorList>
            <person name="de Groot N.N."/>
        </authorList>
    </citation>
    <scope>NUCLEOTIDE SEQUENCE [LARGE SCALE GENOMIC DNA]</scope>
    <source>
        <strain evidence="2 3">DSM 23553</strain>
    </source>
</reference>
<gene>
    <name evidence="2" type="ORF">SAMN04488034_10522</name>
</gene>
<feature type="region of interest" description="Disordered" evidence="1">
    <location>
        <begin position="1"/>
        <end position="52"/>
    </location>
</feature>
<keyword evidence="3" id="KW-1185">Reference proteome</keyword>